<feature type="domain" description="PAS" evidence="2">
    <location>
        <begin position="116"/>
        <end position="158"/>
    </location>
</feature>
<dbReference type="NCBIfam" id="TIGR00229">
    <property type="entry name" value="sensory_box"/>
    <property type="match status" value="1"/>
</dbReference>
<dbReference type="Gene3D" id="3.60.40.10">
    <property type="entry name" value="PPM-type phosphatase domain"/>
    <property type="match status" value="1"/>
</dbReference>
<dbReference type="CDD" id="cd00130">
    <property type="entry name" value="PAS"/>
    <property type="match status" value="1"/>
</dbReference>
<dbReference type="InterPro" id="IPR035965">
    <property type="entry name" value="PAS-like_dom_sf"/>
</dbReference>
<dbReference type="InterPro" id="IPR052016">
    <property type="entry name" value="Bact_Sigma-Reg"/>
</dbReference>
<evidence type="ECO:0008006" key="6">
    <source>
        <dbReference type="Google" id="ProtNLM"/>
    </source>
</evidence>
<dbReference type="PROSITE" id="PS50112">
    <property type="entry name" value="PAS"/>
    <property type="match status" value="1"/>
</dbReference>
<evidence type="ECO:0000259" key="2">
    <source>
        <dbReference type="PROSITE" id="PS50112"/>
    </source>
</evidence>
<comment type="caution">
    <text evidence="4">The sequence shown here is derived from an EMBL/GenBank/DDBJ whole genome shotgun (WGS) entry which is preliminary data.</text>
</comment>
<accession>A0A439DRU4</accession>
<dbReference type="Pfam" id="PF07228">
    <property type="entry name" value="SpoIIE"/>
    <property type="match status" value="1"/>
</dbReference>
<dbReference type="Gene3D" id="3.30.565.10">
    <property type="entry name" value="Histidine kinase-like ATPase, C-terminal domain"/>
    <property type="match status" value="1"/>
</dbReference>
<dbReference type="InterPro" id="IPR036890">
    <property type="entry name" value="HATPase_C_sf"/>
</dbReference>
<dbReference type="GO" id="GO:0016791">
    <property type="term" value="F:phosphatase activity"/>
    <property type="evidence" value="ECO:0007669"/>
    <property type="project" value="TreeGrafter"/>
</dbReference>
<evidence type="ECO:0000256" key="1">
    <source>
        <dbReference type="ARBA" id="ARBA00022801"/>
    </source>
</evidence>
<dbReference type="SMART" id="SM00331">
    <property type="entry name" value="PP2C_SIG"/>
    <property type="match status" value="1"/>
</dbReference>
<dbReference type="InterPro" id="IPR036457">
    <property type="entry name" value="PPM-type-like_dom_sf"/>
</dbReference>
<gene>
    <name evidence="4" type="ORF">MELE44368_04430</name>
</gene>
<dbReference type="SUPFAM" id="SSF55785">
    <property type="entry name" value="PYP-like sensor domain (PAS domain)"/>
    <property type="match status" value="1"/>
</dbReference>
<dbReference type="PROSITE" id="PS50113">
    <property type="entry name" value="PAC"/>
    <property type="match status" value="1"/>
</dbReference>
<dbReference type="InterPro" id="IPR029016">
    <property type="entry name" value="GAF-like_dom_sf"/>
</dbReference>
<sequence length="744" mass="80038">MGRTSPGLVMTEREAFYASYAEALHAYLRTGDEAALALGHDLGRQALRDRMSVLEIIENHSRLVRVGGRDTEAGTGRALQFLLQTLAAIDVATRGFLDGTRRYAQQRARADDLADRDEFRTALVNSLQEGFFIADHAGTIVEVNDAFADITGYDAEGLPYPMPHPWVEDPVTANEHLMEVVRRGAGTAEIPIRHRDGRHRWAALSMNVIAEHATDRTAYVGTIRDITAPRAAAERDATMARLATAVSVAKNVDEVLSITLAQCASALDVARVIAVVWPRTDGDPAIHVAGDPAVSSWEDLDSDWQRTFDDARNWVPLTVSPVGAAPSAGTTRGFAAVLSTTRDVVVCLEHRQPRVVSTEDRRLVSALVGHLGLAMQHVRQFESARETSLTLQRSLLAPTALPAGFAVRYEPAVPPLEIGGDFYDVLPVAAHRIGVVVGDCVGRGLSAAAVMGQLRASTRALLLTGAEPSTVLEQLDSVAELIPDAFCTTVFVAVIDTATRSVHYSSAGHMPPVLITGSSAPELLTDGRSVPLAVQCGEPRPQATRTLTPGSTLMLYTDGLVERRDQAIDDQIDRLTEVLAETTEQPIEAVADTLLAKLAPDNGFDDDIAIVLYRGESAPLRMDTEAVATQLSDVRHRLAAWLAGNGVPAPLADDIVLVVNEACSNCVEHAYRGRDPGRMRVEADIRADEVHVSVIDGGSWKTPPEDPGTRGRGLLLMRAVSDGVDLDGTPAGTTVEMSFRLPDH</sequence>
<dbReference type="EMBL" id="ATDN01000023">
    <property type="protein sequence ID" value="RWA18892.1"/>
    <property type="molecule type" value="Genomic_DNA"/>
</dbReference>
<reference evidence="4 5" key="1">
    <citation type="submission" date="2013-06" db="EMBL/GenBank/DDBJ databases">
        <title>The draft sequence of the Mycobacterium elephantis genome.</title>
        <authorList>
            <person name="Pettersson F.B."/>
            <person name="Das S."/>
            <person name="Dasgupta S."/>
            <person name="Bhattacharya A."/>
            <person name="Kirsebom L.A."/>
        </authorList>
    </citation>
    <scope>NUCLEOTIDE SEQUENCE [LARGE SCALE GENOMIC DNA]</scope>
    <source>
        <strain evidence="4 5">DSM 44368</strain>
    </source>
</reference>
<dbReference type="InterPro" id="IPR000700">
    <property type="entry name" value="PAS-assoc_C"/>
</dbReference>
<protein>
    <recommendedName>
        <fullName evidence="6">Stage II sporulation protein E</fullName>
    </recommendedName>
</protein>
<dbReference type="SUPFAM" id="SSF81606">
    <property type="entry name" value="PP2C-like"/>
    <property type="match status" value="1"/>
</dbReference>
<dbReference type="PANTHER" id="PTHR43156:SF2">
    <property type="entry name" value="STAGE II SPORULATION PROTEIN E"/>
    <property type="match status" value="1"/>
</dbReference>
<name>A0A439DRU4_9MYCO</name>
<organism evidence="4 5">
    <name type="scientific">Mycolicibacterium elephantis DSM 44368</name>
    <dbReference type="NCBI Taxonomy" id="1335622"/>
    <lineage>
        <taxon>Bacteria</taxon>
        <taxon>Bacillati</taxon>
        <taxon>Actinomycetota</taxon>
        <taxon>Actinomycetes</taxon>
        <taxon>Mycobacteriales</taxon>
        <taxon>Mycobacteriaceae</taxon>
        <taxon>Mycolicibacterium</taxon>
    </lineage>
</organism>
<proteinExistence type="predicted"/>
<dbReference type="Pfam" id="PF08673">
    <property type="entry name" value="RsbU_N"/>
    <property type="match status" value="1"/>
</dbReference>
<keyword evidence="5" id="KW-1185">Reference proteome</keyword>
<dbReference type="InterPro" id="IPR013767">
    <property type="entry name" value="PAS_fold"/>
</dbReference>
<dbReference type="InterPro" id="IPR001932">
    <property type="entry name" value="PPM-type_phosphatase-like_dom"/>
</dbReference>
<dbReference type="InterPro" id="IPR003594">
    <property type="entry name" value="HATPase_dom"/>
</dbReference>
<dbReference type="Gene3D" id="1.10.1240.30">
    <property type="entry name" value="KaiA/RbsU domain"/>
    <property type="match status" value="1"/>
</dbReference>
<dbReference type="Gene3D" id="3.30.450.40">
    <property type="match status" value="1"/>
</dbReference>
<dbReference type="Pfam" id="PF13581">
    <property type="entry name" value="HATPase_c_2"/>
    <property type="match status" value="1"/>
</dbReference>
<dbReference type="Proteomes" id="UP000287177">
    <property type="component" value="Unassembled WGS sequence"/>
</dbReference>
<dbReference type="PANTHER" id="PTHR43156">
    <property type="entry name" value="STAGE II SPORULATION PROTEIN E-RELATED"/>
    <property type="match status" value="1"/>
</dbReference>
<dbReference type="Gene3D" id="3.30.450.20">
    <property type="entry name" value="PAS domain"/>
    <property type="match status" value="1"/>
</dbReference>
<dbReference type="InterPro" id="IPR017944">
    <property type="entry name" value="KaiA/RbsU_helical_domain_sf"/>
</dbReference>
<evidence type="ECO:0000313" key="5">
    <source>
        <dbReference type="Proteomes" id="UP000287177"/>
    </source>
</evidence>
<dbReference type="AlphaFoldDB" id="A0A439DRU4"/>
<evidence type="ECO:0000313" key="4">
    <source>
        <dbReference type="EMBL" id="RWA18892.1"/>
    </source>
</evidence>
<dbReference type="InterPro" id="IPR014787">
    <property type="entry name" value="PSer_Pase_RsbU_N"/>
</dbReference>
<dbReference type="InterPro" id="IPR000014">
    <property type="entry name" value="PAS"/>
</dbReference>
<dbReference type="GO" id="GO:0006355">
    <property type="term" value="P:regulation of DNA-templated transcription"/>
    <property type="evidence" value="ECO:0007669"/>
    <property type="project" value="InterPro"/>
</dbReference>
<dbReference type="CDD" id="cd16936">
    <property type="entry name" value="HATPase_RsbW-like"/>
    <property type="match status" value="1"/>
</dbReference>
<keyword evidence="1" id="KW-0378">Hydrolase</keyword>
<dbReference type="SUPFAM" id="SSF55874">
    <property type="entry name" value="ATPase domain of HSP90 chaperone/DNA topoisomerase II/histidine kinase"/>
    <property type="match status" value="1"/>
</dbReference>
<dbReference type="Pfam" id="PF00989">
    <property type="entry name" value="PAS"/>
    <property type="match status" value="1"/>
</dbReference>
<feature type="domain" description="PAC" evidence="3">
    <location>
        <begin position="186"/>
        <end position="238"/>
    </location>
</feature>
<evidence type="ECO:0000259" key="3">
    <source>
        <dbReference type="PROSITE" id="PS50113"/>
    </source>
</evidence>